<dbReference type="HAMAP" id="MF_00765">
    <property type="entry name" value="DarP"/>
    <property type="match status" value="1"/>
</dbReference>
<keyword evidence="4 5" id="KW-0694">RNA-binding</keyword>
<dbReference type="Proteomes" id="UP000463939">
    <property type="component" value="Chromosome"/>
</dbReference>
<keyword evidence="7" id="KW-1185">Reference proteome</keyword>
<dbReference type="EMBL" id="AP021881">
    <property type="protein sequence ID" value="BBP00509.1"/>
    <property type="molecule type" value="Genomic_DNA"/>
</dbReference>
<evidence type="ECO:0000256" key="5">
    <source>
        <dbReference type="HAMAP-Rule" id="MF_00765"/>
    </source>
</evidence>
<comment type="function">
    <text evidence="5">Member of a network of 50S ribosomal subunit biogenesis factors which assembles along the 30S-50S interface, preventing incorrect 23S rRNA structures from forming. Promotes peptidyl transferase center (PTC) maturation.</text>
</comment>
<comment type="similarity">
    <text evidence="5">Belongs to the DarP family.</text>
</comment>
<dbReference type="GO" id="GO:1902626">
    <property type="term" value="P:assembly of large subunit precursor of preribosome"/>
    <property type="evidence" value="ECO:0007669"/>
    <property type="project" value="UniProtKB-UniRule"/>
</dbReference>
<organism evidence="6 7">
    <name type="scientific">Sulfuriferula nivalis</name>
    <dbReference type="NCBI Taxonomy" id="2675298"/>
    <lineage>
        <taxon>Bacteria</taxon>
        <taxon>Pseudomonadati</taxon>
        <taxon>Pseudomonadota</taxon>
        <taxon>Betaproteobacteria</taxon>
        <taxon>Nitrosomonadales</taxon>
        <taxon>Sulfuricellaceae</taxon>
        <taxon>Sulfuriferula</taxon>
    </lineage>
</organism>
<keyword evidence="1 5" id="KW-0963">Cytoplasm</keyword>
<dbReference type="PIRSF" id="PIRSF016183">
    <property type="entry name" value="UCP016183"/>
    <property type="match status" value="1"/>
</dbReference>
<keyword evidence="2 5" id="KW-0690">Ribosome biogenesis</keyword>
<evidence type="ECO:0000256" key="2">
    <source>
        <dbReference type="ARBA" id="ARBA00022517"/>
    </source>
</evidence>
<proteinExistence type="inferred from homology"/>
<dbReference type="GO" id="GO:0019843">
    <property type="term" value="F:rRNA binding"/>
    <property type="evidence" value="ECO:0007669"/>
    <property type="project" value="UniProtKB-UniRule"/>
</dbReference>
<reference evidence="7" key="1">
    <citation type="submission" date="2019-11" db="EMBL/GenBank/DDBJ databases">
        <title>Isolation and characterization of a novel species in the genus Sulfuriferula.</title>
        <authorList>
            <person name="Mochizuki J."/>
            <person name="Kojima H."/>
            <person name="Fukui M."/>
        </authorList>
    </citation>
    <scope>NUCLEOTIDE SEQUENCE [LARGE SCALE GENOMIC DNA]</scope>
    <source>
        <strain evidence="7">SGTM</strain>
    </source>
</reference>
<name>A0A809RFB0_9PROT</name>
<dbReference type="GO" id="GO:0043022">
    <property type="term" value="F:ribosome binding"/>
    <property type="evidence" value="ECO:0007669"/>
    <property type="project" value="UniProtKB-UniRule"/>
</dbReference>
<protein>
    <recommendedName>
        <fullName evidence="5">Dual-action ribosomal maturation protein DarP</fullName>
    </recommendedName>
    <alternativeName>
        <fullName evidence="5">Large ribosomal subunit assembly factor DarP</fullName>
    </alternativeName>
</protein>
<comment type="subcellular location">
    <subcellularLocation>
        <location evidence="5">Cytoplasm</location>
    </subcellularLocation>
    <text evidence="5">Associates with late stage pre-50S ribosomal subunits.</text>
</comment>
<dbReference type="PANTHER" id="PTHR38101">
    <property type="entry name" value="UPF0307 PROTEIN YJGA"/>
    <property type="match status" value="1"/>
</dbReference>
<dbReference type="InterPro" id="IPR006839">
    <property type="entry name" value="DarP"/>
</dbReference>
<dbReference type="Pfam" id="PF04751">
    <property type="entry name" value="DarP"/>
    <property type="match status" value="1"/>
</dbReference>
<evidence type="ECO:0000313" key="7">
    <source>
        <dbReference type="Proteomes" id="UP000463939"/>
    </source>
</evidence>
<dbReference type="GO" id="GO:0005829">
    <property type="term" value="C:cytosol"/>
    <property type="evidence" value="ECO:0007669"/>
    <property type="project" value="TreeGrafter"/>
</dbReference>
<evidence type="ECO:0000313" key="6">
    <source>
        <dbReference type="EMBL" id="BBP00509.1"/>
    </source>
</evidence>
<evidence type="ECO:0000256" key="4">
    <source>
        <dbReference type="ARBA" id="ARBA00022884"/>
    </source>
</evidence>
<evidence type="ECO:0000256" key="1">
    <source>
        <dbReference type="ARBA" id="ARBA00022490"/>
    </source>
</evidence>
<dbReference type="KEGG" id="sniv:SFSGTM_12170"/>
<gene>
    <name evidence="5" type="primary">darP</name>
    <name evidence="6" type="ORF">SFSGTM_12170</name>
</gene>
<dbReference type="AlphaFoldDB" id="A0A809RFB0"/>
<dbReference type="CDD" id="cd16331">
    <property type="entry name" value="YjgA-like"/>
    <property type="match status" value="1"/>
</dbReference>
<sequence>MEEIEDEIPVISKSEIKRQMTALQKLGEELIALPKSKLNKLDLPENLRDAIDDAKRITAHGALSRQKQYIGRLMRIIDAQPIAEQLEKWRNHHSDENVVFHQMEQWRTSLINDDNSVTLFIADFPDVDVQQLRTLIRNARKEASLLQPPKSSRALFKLIRGIIETAHPELAAVDEEEPEDE</sequence>
<dbReference type="PANTHER" id="PTHR38101:SF1">
    <property type="entry name" value="UPF0307 PROTEIN YJGA"/>
    <property type="match status" value="1"/>
</dbReference>
<dbReference type="InterPro" id="IPR023153">
    <property type="entry name" value="DarP_sf"/>
</dbReference>
<dbReference type="NCBIfam" id="NF003593">
    <property type="entry name" value="PRK05255.1-1"/>
    <property type="match status" value="1"/>
</dbReference>
<dbReference type="Gene3D" id="1.10.60.30">
    <property type="entry name" value="PSPTO4464-like domains"/>
    <property type="match status" value="2"/>
</dbReference>
<keyword evidence="3 5" id="KW-0699">rRNA-binding</keyword>
<accession>A0A809RFB0</accession>
<dbReference type="RefSeq" id="WP_162084433.1">
    <property type="nucleotide sequence ID" value="NZ_AP021881.1"/>
</dbReference>
<dbReference type="SUPFAM" id="SSF158710">
    <property type="entry name" value="PSPTO4464-like"/>
    <property type="match status" value="1"/>
</dbReference>
<evidence type="ECO:0000256" key="3">
    <source>
        <dbReference type="ARBA" id="ARBA00022730"/>
    </source>
</evidence>